<feature type="chain" id="PRO_5035220657" evidence="1">
    <location>
        <begin position="21"/>
        <end position="70"/>
    </location>
</feature>
<evidence type="ECO:0000256" key="1">
    <source>
        <dbReference type="SAM" id="SignalP"/>
    </source>
</evidence>
<evidence type="ECO:0000313" key="3">
    <source>
        <dbReference type="Proteomes" id="UP000747542"/>
    </source>
</evidence>
<dbReference type="Proteomes" id="UP000747542">
    <property type="component" value="Unassembled WGS sequence"/>
</dbReference>
<proteinExistence type="predicted"/>
<protein>
    <submittedName>
        <fullName evidence="2">Uncharacterized protein</fullName>
    </submittedName>
</protein>
<evidence type="ECO:0000313" key="2">
    <source>
        <dbReference type="EMBL" id="KAG7158005.1"/>
    </source>
</evidence>
<feature type="signal peptide" evidence="1">
    <location>
        <begin position="1"/>
        <end position="20"/>
    </location>
</feature>
<comment type="caution">
    <text evidence="2">The sequence shown here is derived from an EMBL/GenBank/DDBJ whole genome shotgun (WGS) entry which is preliminary data.</text>
</comment>
<organism evidence="2 3">
    <name type="scientific">Homarus americanus</name>
    <name type="common">American lobster</name>
    <dbReference type="NCBI Taxonomy" id="6706"/>
    <lineage>
        <taxon>Eukaryota</taxon>
        <taxon>Metazoa</taxon>
        <taxon>Ecdysozoa</taxon>
        <taxon>Arthropoda</taxon>
        <taxon>Crustacea</taxon>
        <taxon>Multicrustacea</taxon>
        <taxon>Malacostraca</taxon>
        <taxon>Eumalacostraca</taxon>
        <taxon>Eucarida</taxon>
        <taxon>Decapoda</taxon>
        <taxon>Pleocyemata</taxon>
        <taxon>Astacidea</taxon>
        <taxon>Nephropoidea</taxon>
        <taxon>Nephropidae</taxon>
        <taxon>Homarus</taxon>
    </lineage>
</organism>
<accession>A0A8J5JM20</accession>
<gene>
    <name evidence="2" type="ORF">Hamer_G014886</name>
</gene>
<sequence length="70" mass="8306">MAGYLTCLTWVLLLPSATRPHLLTLGAIVHNPNSNYRPQVVFGPRPRPRPTWYYNQYNQHYNQPSWYYRG</sequence>
<keyword evidence="1" id="KW-0732">Signal</keyword>
<reference evidence="2" key="1">
    <citation type="journal article" date="2021" name="Sci. Adv.">
        <title>The American lobster genome reveals insights on longevity, neural, and immune adaptations.</title>
        <authorList>
            <person name="Polinski J.M."/>
            <person name="Zimin A.V."/>
            <person name="Clark K.F."/>
            <person name="Kohn A.B."/>
            <person name="Sadowski N."/>
            <person name="Timp W."/>
            <person name="Ptitsyn A."/>
            <person name="Khanna P."/>
            <person name="Romanova D.Y."/>
            <person name="Williams P."/>
            <person name="Greenwood S.J."/>
            <person name="Moroz L.L."/>
            <person name="Walt D.R."/>
            <person name="Bodnar A.G."/>
        </authorList>
    </citation>
    <scope>NUCLEOTIDE SEQUENCE</scope>
    <source>
        <strain evidence="2">GMGI-L3</strain>
    </source>
</reference>
<keyword evidence="3" id="KW-1185">Reference proteome</keyword>
<dbReference type="AlphaFoldDB" id="A0A8J5JM20"/>
<dbReference type="EMBL" id="JAHLQT010035946">
    <property type="protein sequence ID" value="KAG7158005.1"/>
    <property type="molecule type" value="Genomic_DNA"/>
</dbReference>
<name>A0A8J5JM20_HOMAM</name>